<feature type="transmembrane region" description="Helical" evidence="1">
    <location>
        <begin position="48"/>
        <end position="68"/>
    </location>
</feature>
<proteinExistence type="predicted"/>
<feature type="transmembrane region" description="Helical" evidence="1">
    <location>
        <begin position="444"/>
        <end position="463"/>
    </location>
</feature>
<comment type="caution">
    <text evidence="3">The sequence shown here is derived from an EMBL/GenBank/DDBJ whole genome shotgun (WGS) entry which is preliminary data.</text>
</comment>
<dbReference type="InterPro" id="IPR002656">
    <property type="entry name" value="Acyl_transf_3_dom"/>
</dbReference>
<keyword evidence="1" id="KW-1133">Transmembrane helix</keyword>
<reference evidence="3" key="1">
    <citation type="submission" date="2019-09" db="EMBL/GenBank/DDBJ databases">
        <title>Characterisation of the sponge microbiome using genome-centric metagenomics.</title>
        <authorList>
            <person name="Engelberts J.P."/>
            <person name="Robbins S.J."/>
            <person name="De Goeij J.M."/>
            <person name="Aranda M."/>
            <person name="Bell S.C."/>
            <person name="Webster N.S."/>
        </authorList>
    </citation>
    <scope>NUCLEOTIDE SEQUENCE</scope>
    <source>
        <strain evidence="3">SB0661_bin_32</strain>
    </source>
</reference>
<dbReference type="AlphaFoldDB" id="A0A6B1D922"/>
<feature type="transmembrane region" description="Helical" evidence="1">
    <location>
        <begin position="419"/>
        <end position="438"/>
    </location>
</feature>
<keyword evidence="3" id="KW-0808">Transferase</keyword>
<evidence type="ECO:0000313" key="3">
    <source>
        <dbReference type="EMBL" id="MYC95835.1"/>
    </source>
</evidence>
<feature type="transmembrane region" description="Helical" evidence="1">
    <location>
        <begin position="323"/>
        <end position="356"/>
    </location>
</feature>
<feature type="transmembrane region" description="Helical" evidence="1">
    <location>
        <begin position="295"/>
        <end position="311"/>
    </location>
</feature>
<dbReference type="GO" id="GO:0016747">
    <property type="term" value="F:acyltransferase activity, transferring groups other than amino-acyl groups"/>
    <property type="evidence" value="ECO:0007669"/>
    <property type="project" value="InterPro"/>
</dbReference>
<feature type="transmembrane region" description="Helical" evidence="1">
    <location>
        <begin position="202"/>
        <end position="221"/>
    </location>
</feature>
<dbReference type="Pfam" id="PF01757">
    <property type="entry name" value="Acyl_transf_3"/>
    <property type="match status" value="1"/>
</dbReference>
<evidence type="ECO:0000256" key="1">
    <source>
        <dbReference type="SAM" id="Phobius"/>
    </source>
</evidence>
<sequence>MRGPAALRSRRSLFSQTSASSKMTLPSWTRAARLAAQTPPERNRYVDLLRAASICLVILGHWLVVVIHAQDNHTAIQDVLSVIPWTRWLTWLFQVMPVFFLVGGYVNGLGWQSAQRRQEGYAAWLARRLQRLILPVLPVLAVWTLIGAFFTGLLHRISFPVILLKNASQFALLPAWFLVVYILMILLTPLSYRAWQRYGFNSFWALAAAAALVDLLALGAGWRLLGWLNYLFVWLAVHQLGFAWQAGRMGGSRRCLLWAAGGLAALIALVSLDIYPISMVSVGGEEISNSLPPRITLLALGAAQTGLLLALERPARRLLERGALWTATVLINGMIMTVFLWHVTALEMTIALIFPLGHFGGFEANYWLSFVPGTAAWWLTRPLWIGVLVVALIPFAALFNRFERIGRAQHAPASPAWQLLLGCALVCFGLSTLTLRGIPTATWPGINLLALGLPFAGAALIWFGPRRA</sequence>
<feature type="transmembrane region" description="Helical" evidence="1">
    <location>
        <begin position="227"/>
        <end position="244"/>
    </location>
</feature>
<keyword evidence="3" id="KW-0012">Acyltransferase</keyword>
<evidence type="ECO:0000259" key="2">
    <source>
        <dbReference type="Pfam" id="PF01757"/>
    </source>
</evidence>
<feature type="domain" description="Acyltransferase 3" evidence="2">
    <location>
        <begin position="43"/>
        <end position="390"/>
    </location>
</feature>
<protein>
    <submittedName>
        <fullName evidence="3">Acyltransferase</fullName>
    </submittedName>
</protein>
<feature type="transmembrane region" description="Helical" evidence="1">
    <location>
        <begin position="132"/>
        <end position="150"/>
    </location>
</feature>
<dbReference type="EMBL" id="VXMH01000069">
    <property type="protein sequence ID" value="MYC95835.1"/>
    <property type="molecule type" value="Genomic_DNA"/>
</dbReference>
<keyword evidence="1" id="KW-0472">Membrane</keyword>
<accession>A0A6B1D922</accession>
<feature type="transmembrane region" description="Helical" evidence="1">
    <location>
        <begin position="256"/>
        <end position="275"/>
    </location>
</feature>
<organism evidence="3">
    <name type="scientific">Caldilineaceae bacterium SB0661_bin_32</name>
    <dbReference type="NCBI Taxonomy" id="2605255"/>
    <lineage>
        <taxon>Bacteria</taxon>
        <taxon>Bacillati</taxon>
        <taxon>Chloroflexota</taxon>
        <taxon>Caldilineae</taxon>
        <taxon>Caldilineales</taxon>
        <taxon>Caldilineaceae</taxon>
    </lineage>
</organism>
<keyword evidence="1" id="KW-0812">Transmembrane</keyword>
<feature type="transmembrane region" description="Helical" evidence="1">
    <location>
        <begin position="376"/>
        <end position="399"/>
    </location>
</feature>
<gene>
    <name evidence="3" type="ORF">F4X14_12800</name>
</gene>
<feature type="transmembrane region" description="Helical" evidence="1">
    <location>
        <begin position="88"/>
        <end position="111"/>
    </location>
</feature>
<name>A0A6B1D922_9CHLR</name>
<feature type="transmembrane region" description="Helical" evidence="1">
    <location>
        <begin position="170"/>
        <end position="190"/>
    </location>
</feature>